<dbReference type="STRING" id="1590841.A0A2R6PFI5"/>
<dbReference type="PANTHER" id="PTHR11413:SF116">
    <property type="entry name" value="MULTICYSTATIN"/>
    <property type="match status" value="1"/>
</dbReference>
<keyword evidence="2 4" id="KW-0646">Protease inhibitor</keyword>
<dbReference type="FunFam" id="3.10.450.10:FF:000011">
    <property type="entry name" value="Cysteine proteinase inhibitor"/>
    <property type="match status" value="1"/>
</dbReference>
<organism evidence="6 7">
    <name type="scientific">Actinidia chinensis var. chinensis</name>
    <name type="common">Chinese soft-hair kiwi</name>
    <dbReference type="NCBI Taxonomy" id="1590841"/>
    <lineage>
        <taxon>Eukaryota</taxon>
        <taxon>Viridiplantae</taxon>
        <taxon>Streptophyta</taxon>
        <taxon>Embryophyta</taxon>
        <taxon>Tracheophyta</taxon>
        <taxon>Spermatophyta</taxon>
        <taxon>Magnoliopsida</taxon>
        <taxon>eudicotyledons</taxon>
        <taxon>Gunneridae</taxon>
        <taxon>Pentapetalae</taxon>
        <taxon>asterids</taxon>
        <taxon>Ericales</taxon>
        <taxon>Actinidiaceae</taxon>
        <taxon>Actinidia</taxon>
    </lineage>
</organism>
<dbReference type="SUPFAM" id="SSF54403">
    <property type="entry name" value="Cystatin/monellin"/>
    <property type="match status" value="1"/>
</dbReference>
<dbReference type="GO" id="GO:0004869">
    <property type="term" value="F:cysteine-type endopeptidase inhibitor activity"/>
    <property type="evidence" value="ECO:0007669"/>
    <property type="project" value="UniProtKB-KW"/>
</dbReference>
<evidence type="ECO:0000256" key="4">
    <source>
        <dbReference type="RuleBase" id="RU362130"/>
    </source>
</evidence>
<name>A0A2R6PFI5_ACTCC</name>
<evidence type="ECO:0000313" key="7">
    <source>
        <dbReference type="Proteomes" id="UP000241394"/>
    </source>
</evidence>
<dbReference type="SMART" id="SM00043">
    <property type="entry name" value="CY"/>
    <property type="match status" value="1"/>
</dbReference>
<dbReference type="InterPro" id="IPR027214">
    <property type="entry name" value="Cystatin"/>
</dbReference>
<evidence type="ECO:0000256" key="2">
    <source>
        <dbReference type="ARBA" id="ARBA00022690"/>
    </source>
</evidence>
<comment type="caution">
    <text evidence="6">The sequence shown here is derived from an EMBL/GenBank/DDBJ whole genome shotgun (WGS) entry which is preliminary data.</text>
</comment>
<dbReference type="GO" id="GO:0009409">
    <property type="term" value="P:response to cold"/>
    <property type="evidence" value="ECO:0007669"/>
    <property type="project" value="UniProtKB-ARBA"/>
</dbReference>
<dbReference type="InterPro" id="IPR046350">
    <property type="entry name" value="Cystatin_sf"/>
</dbReference>
<comment type="similarity">
    <text evidence="1 4">Belongs to the cystatin family. Phytocystatin subfamily.</text>
</comment>
<proteinExistence type="inferred from homology"/>
<reference evidence="6 7" key="1">
    <citation type="submission" date="2017-07" db="EMBL/GenBank/DDBJ databases">
        <title>An improved, manually edited Actinidia chinensis var. chinensis (kiwifruit) genome highlights the challenges associated with draft genomes and gene prediction in plants.</title>
        <authorList>
            <person name="Pilkington S."/>
            <person name="Crowhurst R."/>
            <person name="Hilario E."/>
            <person name="Nardozza S."/>
            <person name="Fraser L."/>
            <person name="Peng Y."/>
            <person name="Gunaseelan K."/>
            <person name="Simpson R."/>
            <person name="Tahir J."/>
            <person name="Deroles S."/>
            <person name="Templeton K."/>
            <person name="Luo Z."/>
            <person name="Davy M."/>
            <person name="Cheng C."/>
            <person name="Mcneilage M."/>
            <person name="Scaglione D."/>
            <person name="Liu Y."/>
            <person name="Zhang Q."/>
            <person name="Datson P."/>
            <person name="De Silva N."/>
            <person name="Gardiner S."/>
            <person name="Bassett H."/>
            <person name="Chagne D."/>
            <person name="Mccallum J."/>
            <person name="Dzierzon H."/>
            <person name="Deng C."/>
            <person name="Wang Y.-Y."/>
            <person name="Barron N."/>
            <person name="Manako K."/>
            <person name="Bowen J."/>
            <person name="Foster T."/>
            <person name="Erridge Z."/>
            <person name="Tiffin H."/>
            <person name="Waite C."/>
            <person name="Davies K."/>
            <person name="Grierson E."/>
            <person name="Laing W."/>
            <person name="Kirk R."/>
            <person name="Chen X."/>
            <person name="Wood M."/>
            <person name="Montefiori M."/>
            <person name="Brummell D."/>
            <person name="Schwinn K."/>
            <person name="Catanach A."/>
            <person name="Fullerton C."/>
            <person name="Li D."/>
            <person name="Meiyalaghan S."/>
            <person name="Nieuwenhuizen N."/>
            <person name="Read N."/>
            <person name="Prakash R."/>
            <person name="Hunter D."/>
            <person name="Zhang H."/>
            <person name="Mckenzie M."/>
            <person name="Knabel M."/>
            <person name="Harris A."/>
            <person name="Allan A."/>
            <person name="Chen A."/>
            <person name="Janssen B."/>
            <person name="Plunkett B."/>
            <person name="Dwamena C."/>
            <person name="Voogd C."/>
            <person name="Leif D."/>
            <person name="Lafferty D."/>
            <person name="Souleyre E."/>
            <person name="Varkonyi-Gasic E."/>
            <person name="Gambi F."/>
            <person name="Hanley J."/>
            <person name="Yao J.-L."/>
            <person name="Cheung J."/>
            <person name="David K."/>
            <person name="Warren B."/>
            <person name="Marsh K."/>
            <person name="Snowden K."/>
            <person name="Lin-Wang K."/>
            <person name="Brian L."/>
            <person name="Martinez-Sanchez M."/>
            <person name="Wang M."/>
            <person name="Ileperuma N."/>
            <person name="Macnee N."/>
            <person name="Campin R."/>
            <person name="Mcatee P."/>
            <person name="Drummond R."/>
            <person name="Espley R."/>
            <person name="Ireland H."/>
            <person name="Wu R."/>
            <person name="Atkinson R."/>
            <person name="Karunairetnam S."/>
            <person name="Bulley S."/>
            <person name="Chunkath S."/>
            <person name="Hanley Z."/>
            <person name="Storey R."/>
            <person name="Thrimawithana A."/>
            <person name="Thomson S."/>
            <person name="David C."/>
            <person name="Testolin R."/>
        </authorList>
    </citation>
    <scope>NUCLEOTIDE SEQUENCE [LARGE SCALE GENOMIC DNA]</scope>
    <source>
        <strain evidence="7">cv. Red5</strain>
        <tissue evidence="6">Young leaf</tissue>
    </source>
</reference>
<evidence type="ECO:0000256" key="1">
    <source>
        <dbReference type="ARBA" id="ARBA00007233"/>
    </source>
</evidence>
<dbReference type="GO" id="GO:0006972">
    <property type="term" value="P:hyperosmotic response"/>
    <property type="evidence" value="ECO:0007669"/>
    <property type="project" value="UniProtKB-ARBA"/>
</dbReference>
<dbReference type="InParanoid" id="A0A2R6PFI5"/>
<dbReference type="OMA" id="WHRICFR"/>
<dbReference type="Pfam" id="PF16845">
    <property type="entry name" value="SQAPI"/>
    <property type="match status" value="1"/>
</dbReference>
<gene>
    <name evidence="6" type="ORF">CEY00_Acc30349</name>
</gene>
<dbReference type="InterPro" id="IPR000010">
    <property type="entry name" value="Cystatin_dom"/>
</dbReference>
<dbReference type="Gramene" id="PSR90151">
    <property type="protein sequence ID" value="PSR90151"/>
    <property type="gene ID" value="CEY00_Acc30349"/>
</dbReference>
<dbReference type="OrthoDB" id="1908104at2759"/>
<dbReference type="GO" id="GO:0009414">
    <property type="term" value="P:response to water deprivation"/>
    <property type="evidence" value="ECO:0007669"/>
    <property type="project" value="UniProtKB-ARBA"/>
</dbReference>
<dbReference type="EMBL" id="NKQK01000026">
    <property type="protein sequence ID" value="PSR90151.1"/>
    <property type="molecule type" value="Genomic_DNA"/>
</dbReference>
<dbReference type="Proteomes" id="UP000241394">
    <property type="component" value="Chromosome LG26"/>
</dbReference>
<protein>
    <recommendedName>
        <fullName evidence="4">Cysteine proteinase inhibitor</fullName>
    </recommendedName>
</protein>
<keyword evidence="3 4" id="KW-0789">Thiol protease inhibitor</keyword>
<dbReference type="PANTHER" id="PTHR11413">
    <property type="entry name" value="CYSTATIN FAMILY MEMBER"/>
    <property type="match status" value="1"/>
</dbReference>
<evidence type="ECO:0000313" key="6">
    <source>
        <dbReference type="EMBL" id="PSR90151.1"/>
    </source>
</evidence>
<dbReference type="CDD" id="cd00042">
    <property type="entry name" value="CY"/>
    <property type="match status" value="1"/>
</dbReference>
<dbReference type="Gene3D" id="3.10.450.10">
    <property type="match status" value="1"/>
</dbReference>
<sequence>MEKENERDAPREVVLGGIRDMEGGENSLEIDSLARFAVDEHNKKENALLEFKRVVKVKHQVVAGTAYYITLEATSGGQTKVYEAKVWEKPWMDFKQLVEFKLISDA</sequence>
<keyword evidence="7" id="KW-1185">Reference proteome</keyword>
<dbReference type="AlphaFoldDB" id="A0A2R6PFI5"/>
<feature type="domain" description="Cystatin" evidence="5">
    <location>
        <begin position="13"/>
        <end position="103"/>
    </location>
</feature>
<evidence type="ECO:0000256" key="3">
    <source>
        <dbReference type="ARBA" id="ARBA00022704"/>
    </source>
</evidence>
<accession>A0A2R6PFI5</accession>
<evidence type="ECO:0000259" key="5">
    <source>
        <dbReference type="SMART" id="SM00043"/>
    </source>
</evidence>
<reference evidence="7" key="2">
    <citation type="journal article" date="2018" name="BMC Genomics">
        <title>A manually annotated Actinidia chinensis var. chinensis (kiwifruit) genome highlights the challenges associated with draft genomes and gene prediction in plants.</title>
        <authorList>
            <person name="Pilkington S.M."/>
            <person name="Crowhurst R."/>
            <person name="Hilario E."/>
            <person name="Nardozza S."/>
            <person name="Fraser L."/>
            <person name="Peng Y."/>
            <person name="Gunaseelan K."/>
            <person name="Simpson R."/>
            <person name="Tahir J."/>
            <person name="Deroles S.C."/>
            <person name="Templeton K."/>
            <person name="Luo Z."/>
            <person name="Davy M."/>
            <person name="Cheng C."/>
            <person name="McNeilage M."/>
            <person name="Scaglione D."/>
            <person name="Liu Y."/>
            <person name="Zhang Q."/>
            <person name="Datson P."/>
            <person name="De Silva N."/>
            <person name="Gardiner S.E."/>
            <person name="Bassett H."/>
            <person name="Chagne D."/>
            <person name="McCallum J."/>
            <person name="Dzierzon H."/>
            <person name="Deng C."/>
            <person name="Wang Y.Y."/>
            <person name="Barron L."/>
            <person name="Manako K."/>
            <person name="Bowen J."/>
            <person name="Foster T.M."/>
            <person name="Erridge Z.A."/>
            <person name="Tiffin H."/>
            <person name="Waite C.N."/>
            <person name="Davies K.M."/>
            <person name="Grierson E.P."/>
            <person name="Laing W.A."/>
            <person name="Kirk R."/>
            <person name="Chen X."/>
            <person name="Wood M."/>
            <person name="Montefiori M."/>
            <person name="Brummell D.A."/>
            <person name="Schwinn K.E."/>
            <person name="Catanach A."/>
            <person name="Fullerton C."/>
            <person name="Li D."/>
            <person name="Meiyalaghan S."/>
            <person name="Nieuwenhuizen N."/>
            <person name="Read N."/>
            <person name="Prakash R."/>
            <person name="Hunter D."/>
            <person name="Zhang H."/>
            <person name="McKenzie M."/>
            <person name="Knabel M."/>
            <person name="Harris A."/>
            <person name="Allan A.C."/>
            <person name="Gleave A."/>
            <person name="Chen A."/>
            <person name="Janssen B.J."/>
            <person name="Plunkett B."/>
            <person name="Ampomah-Dwamena C."/>
            <person name="Voogd C."/>
            <person name="Leif D."/>
            <person name="Lafferty D."/>
            <person name="Souleyre E.J.F."/>
            <person name="Varkonyi-Gasic E."/>
            <person name="Gambi F."/>
            <person name="Hanley J."/>
            <person name="Yao J.L."/>
            <person name="Cheung J."/>
            <person name="David K.M."/>
            <person name="Warren B."/>
            <person name="Marsh K."/>
            <person name="Snowden K.C."/>
            <person name="Lin-Wang K."/>
            <person name="Brian L."/>
            <person name="Martinez-Sanchez M."/>
            <person name="Wang M."/>
            <person name="Ileperuma N."/>
            <person name="Macnee N."/>
            <person name="Campin R."/>
            <person name="McAtee P."/>
            <person name="Drummond R.S.M."/>
            <person name="Espley R.V."/>
            <person name="Ireland H.S."/>
            <person name="Wu R."/>
            <person name="Atkinson R.G."/>
            <person name="Karunairetnam S."/>
            <person name="Bulley S."/>
            <person name="Chunkath S."/>
            <person name="Hanley Z."/>
            <person name="Storey R."/>
            <person name="Thrimawithana A.H."/>
            <person name="Thomson S."/>
            <person name="David C."/>
            <person name="Testolin R."/>
            <person name="Huang H."/>
            <person name="Hellens R.P."/>
            <person name="Schaffer R.J."/>
        </authorList>
    </citation>
    <scope>NUCLEOTIDE SEQUENCE [LARGE SCALE GENOMIC DNA]</scope>
    <source>
        <strain evidence="7">cv. Red5</strain>
    </source>
</reference>